<evidence type="ECO:0000259" key="9">
    <source>
        <dbReference type="PROSITE" id="PS50262"/>
    </source>
</evidence>
<dbReference type="GO" id="GO:0004930">
    <property type="term" value="F:G protein-coupled receptor activity"/>
    <property type="evidence" value="ECO:0007669"/>
    <property type="project" value="UniProtKB-KW"/>
</dbReference>
<evidence type="ECO:0000256" key="5">
    <source>
        <dbReference type="ARBA" id="ARBA00023136"/>
    </source>
</evidence>
<evidence type="ECO:0000256" key="8">
    <source>
        <dbReference type="SAM" id="Phobius"/>
    </source>
</evidence>
<keyword evidence="6" id="KW-0675">Receptor</keyword>
<evidence type="ECO:0000256" key="3">
    <source>
        <dbReference type="ARBA" id="ARBA00022989"/>
    </source>
</evidence>
<keyword evidence="3 8" id="KW-1133">Transmembrane helix</keyword>
<dbReference type="GO" id="GO:0016020">
    <property type="term" value="C:membrane"/>
    <property type="evidence" value="ECO:0007669"/>
    <property type="project" value="UniProtKB-SubCell"/>
</dbReference>
<dbReference type="AlphaFoldDB" id="A0AAD7RWG3"/>
<feature type="transmembrane region" description="Helical" evidence="8">
    <location>
        <begin position="30"/>
        <end position="52"/>
    </location>
</feature>
<feature type="transmembrane region" description="Helical" evidence="8">
    <location>
        <begin position="180"/>
        <end position="203"/>
    </location>
</feature>
<evidence type="ECO:0000256" key="2">
    <source>
        <dbReference type="ARBA" id="ARBA00022692"/>
    </source>
</evidence>
<name>A0AAD7RWG3_9TELE</name>
<sequence>MLWNWSMCPAIEGNASIFVSKLTPGGDMGVGFTILTVVLLSLLGNGLVLAISYRRRRKIVGSELLCVNLALVDFLCCILFYPLSVASSFSHAWLGCYATCTYYGLGCFTFGLCGMFTITAISVIRYLKCNRLVYVQALKKHAKLGDMASWGCRQANSSCNKQSCSQHGSTVWLEGASMRLLCCATWLVAAAWSCFPLLGWGAYVPEPYGLSCTVAWKRYHASVKDAVSPASPSAPSPPAVPACFTFIPVLLIVACGEKTTLIRT</sequence>
<keyword evidence="5 8" id="KW-0472">Membrane</keyword>
<feature type="domain" description="G-protein coupled receptors family 1 profile" evidence="9">
    <location>
        <begin position="44"/>
        <end position="264"/>
    </location>
</feature>
<dbReference type="InterPro" id="IPR000276">
    <property type="entry name" value="GPCR_Rhodpsn"/>
</dbReference>
<dbReference type="Proteomes" id="UP001221898">
    <property type="component" value="Unassembled WGS sequence"/>
</dbReference>
<evidence type="ECO:0000313" key="10">
    <source>
        <dbReference type="EMBL" id="KAJ8391520.1"/>
    </source>
</evidence>
<evidence type="ECO:0000313" key="11">
    <source>
        <dbReference type="Proteomes" id="UP001221898"/>
    </source>
</evidence>
<evidence type="ECO:0000256" key="4">
    <source>
        <dbReference type="ARBA" id="ARBA00023040"/>
    </source>
</evidence>
<dbReference type="PRINTS" id="PR00237">
    <property type="entry name" value="GPCRRHODOPSN"/>
</dbReference>
<gene>
    <name evidence="10" type="ORF">AAFF_G00088420</name>
</gene>
<proteinExistence type="predicted"/>
<reference evidence="10" key="1">
    <citation type="journal article" date="2023" name="Science">
        <title>Genome structures resolve the early diversification of teleost fishes.</title>
        <authorList>
            <person name="Parey E."/>
            <person name="Louis A."/>
            <person name="Montfort J."/>
            <person name="Bouchez O."/>
            <person name="Roques C."/>
            <person name="Iampietro C."/>
            <person name="Lluch J."/>
            <person name="Castinel A."/>
            <person name="Donnadieu C."/>
            <person name="Desvignes T."/>
            <person name="Floi Bucao C."/>
            <person name="Jouanno E."/>
            <person name="Wen M."/>
            <person name="Mejri S."/>
            <person name="Dirks R."/>
            <person name="Jansen H."/>
            <person name="Henkel C."/>
            <person name="Chen W.J."/>
            <person name="Zahm M."/>
            <person name="Cabau C."/>
            <person name="Klopp C."/>
            <person name="Thompson A.W."/>
            <person name="Robinson-Rechavi M."/>
            <person name="Braasch I."/>
            <person name="Lecointre G."/>
            <person name="Bobe J."/>
            <person name="Postlethwait J.H."/>
            <person name="Berthelot C."/>
            <person name="Roest Crollius H."/>
            <person name="Guiguen Y."/>
        </authorList>
    </citation>
    <scope>NUCLEOTIDE SEQUENCE</scope>
    <source>
        <strain evidence="10">NC1722</strain>
    </source>
</reference>
<keyword evidence="2 8" id="KW-0812">Transmembrane</keyword>
<dbReference type="EMBL" id="JAINUG010000156">
    <property type="protein sequence ID" value="KAJ8391520.1"/>
    <property type="molecule type" value="Genomic_DNA"/>
</dbReference>
<protein>
    <recommendedName>
        <fullName evidence="9">G-protein coupled receptors family 1 profile domain-containing protein</fullName>
    </recommendedName>
</protein>
<evidence type="ECO:0000256" key="1">
    <source>
        <dbReference type="ARBA" id="ARBA00004141"/>
    </source>
</evidence>
<feature type="transmembrane region" description="Helical" evidence="8">
    <location>
        <begin position="103"/>
        <end position="124"/>
    </location>
</feature>
<keyword evidence="11" id="KW-1185">Reference proteome</keyword>
<keyword evidence="4" id="KW-0297">G-protein coupled receptor</keyword>
<dbReference type="PANTHER" id="PTHR24240">
    <property type="entry name" value="OPSIN"/>
    <property type="match status" value="1"/>
</dbReference>
<feature type="transmembrane region" description="Helical" evidence="8">
    <location>
        <begin position="239"/>
        <end position="256"/>
    </location>
</feature>
<organism evidence="10 11">
    <name type="scientific">Aldrovandia affinis</name>
    <dbReference type="NCBI Taxonomy" id="143900"/>
    <lineage>
        <taxon>Eukaryota</taxon>
        <taxon>Metazoa</taxon>
        <taxon>Chordata</taxon>
        <taxon>Craniata</taxon>
        <taxon>Vertebrata</taxon>
        <taxon>Euteleostomi</taxon>
        <taxon>Actinopterygii</taxon>
        <taxon>Neopterygii</taxon>
        <taxon>Teleostei</taxon>
        <taxon>Notacanthiformes</taxon>
        <taxon>Halosauridae</taxon>
        <taxon>Aldrovandia</taxon>
    </lineage>
</organism>
<dbReference type="Gene3D" id="1.20.1070.10">
    <property type="entry name" value="Rhodopsin 7-helix transmembrane proteins"/>
    <property type="match status" value="1"/>
</dbReference>
<comment type="caution">
    <text evidence="10">The sequence shown here is derived from an EMBL/GenBank/DDBJ whole genome shotgun (WGS) entry which is preliminary data.</text>
</comment>
<dbReference type="Pfam" id="PF00001">
    <property type="entry name" value="7tm_1"/>
    <property type="match status" value="1"/>
</dbReference>
<keyword evidence="7" id="KW-0807">Transducer</keyword>
<dbReference type="InterPro" id="IPR050125">
    <property type="entry name" value="GPCR_opsins"/>
</dbReference>
<evidence type="ECO:0000256" key="6">
    <source>
        <dbReference type="ARBA" id="ARBA00023170"/>
    </source>
</evidence>
<evidence type="ECO:0000256" key="7">
    <source>
        <dbReference type="ARBA" id="ARBA00023224"/>
    </source>
</evidence>
<dbReference type="SUPFAM" id="SSF81321">
    <property type="entry name" value="Family A G protein-coupled receptor-like"/>
    <property type="match status" value="1"/>
</dbReference>
<dbReference type="InterPro" id="IPR017452">
    <property type="entry name" value="GPCR_Rhodpsn_7TM"/>
</dbReference>
<feature type="transmembrane region" description="Helical" evidence="8">
    <location>
        <begin position="64"/>
        <end position="83"/>
    </location>
</feature>
<comment type="subcellular location">
    <subcellularLocation>
        <location evidence="1">Membrane</location>
        <topology evidence="1">Multi-pass membrane protein</topology>
    </subcellularLocation>
</comment>
<dbReference type="PROSITE" id="PS50262">
    <property type="entry name" value="G_PROTEIN_RECEP_F1_2"/>
    <property type="match status" value="1"/>
</dbReference>
<accession>A0AAD7RWG3</accession>